<accession>A0A1F5JJF9</accession>
<protein>
    <recommendedName>
        <fullName evidence="5">Sortase</fullName>
    </recommendedName>
</protein>
<sequence length="200" mass="22139">MKISSVLIMVGFISVALAVIIFVVTFYPVIMVELNYQLTQAQGELTVNREIKPQDSDFGIVVPKISANAKIIPNVDPYNNVEYQVALTQGVAHALGTGFPGSAGNVFLFSHSSVNFYEASRYNSIFYLLDKLVVGDEIDLYYSGEKFKYFVNDKKIVSSKDIKYLGSLGSGKTVTLMTCWPPGTTFKRLLVIGELKEENP</sequence>
<dbReference type="SUPFAM" id="SSF63817">
    <property type="entry name" value="Sortase"/>
    <property type="match status" value="1"/>
</dbReference>
<organism evidence="3 4">
    <name type="scientific">Candidatus Daviesbacteria bacterium RIFCSPHIGHO2_01_FULL_40_11</name>
    <dbReference type="NCBI Taxonomy" id="1797762"/>
    <lineage>
        <taxon>Bacteria</taxon>
        <taxon>Candidatus Daviesiibacteriota</taxon>
    </lineage>
</organism>
<dbReference type="NCBIfam" id="TIGR01076">
    <property type="entry name" value="sortase_fam"/>
    <property type="match status" value="1"/>
</dbReference>
<evidence type="ECO:0000256" key="2">
    <source>
        <dbReference type="SAM" id="Phobius"/>
    </source>
</evidence>
<evidence type="ECO:0000313" key="3">
    <source>
        <dbReference type="EMBL" id="OGE28781.1"/>
    </source>
</evidence>
<dbReference type="Gene3D" id="2.40.260.10">
    <property type="entry name" value="Sortase"/>
    <property type="match status" value="1"/>
</dbReference>
<dbReference type="GO" id="GO:0016787">
    <property type="term" value="F:hydrolase activity"/>
    <property type="evidence" value="ECO:0007669"/>
    <property type="project" value="UniProtKB-KW"/>
</dbReference>
<keyword evidence="2" id="KW-0472">Membrane</keyword>
<evidence type="ECO:0000256" key="1">
    <source>
        <dbReference type="ARBA" id="ARBA00022801"/>
    </source>
</evidence>
<dbReference type="InterPro" id="IPR023365">
    <property type="entry name" value="Sortase_dom-sf"/>
</dbReference>
<dbReference type="AlphaFoldDB" id="A0A1F5JJF9"/>
<feature type="transmembrane region" description="Helical" evidence="2">
    <location>
        <begin position="6"/>
        <end position="30"/>
    </location>
</feature>
<gene>
    <name evidence="3" type="ORF">A2867_04120</name>
</gene>
<keyword evidence="2" id="KW-1133">Transmembrane helix</keyword>
<dbReference type="EMBL" id="MFCP01000015">
    <property type="protein sequence ID" value="OGE28781.1"/>
    <property type="molecule type" value="Genomic_DNA"/>
</dbReference>
<dbReference type="Proteomes" id="UP000177555">
    <property type="component" value="Unassembled WGS sequence"/>
</dbReference>
<keyword evidence="2" id="KW-0812">Transmembrane</keyword>
<dbReference type="InterPro" id="IPR005754">
    <property type="entry name" value="Sortase"/>
</dbReference>
<evidence type="ECO:0000313" key="4">
    <source>
        <dbReference type="Proteomes" id="UP000177555"/>
    </source>
</evidence>
<keyword evidence="1" id="KW-0378">Hydrolase</keyword>
<evidence type="ECO:0008006" key="5">
    <source>
        <dbReference type="Google" id="ProtNLM"/>
    </source>
</evidence>
<reference evidence="3 4" key="1">
    <citation type="journal article" date="2016" name="Nat. Commun.">
        <title>Thousands of microbial genomes shed light on interconnected biogeochemical processes in an aquifer system.</title>
        <authorList>
            <person name="Anantharaman K."/>
            <person name="Brown C.T."/>
            <person name="Hug L.A."/>
            <person name="Sharon I."/>
            <person name="Castelle C.J."/>
            <person name="Probst A.J."/>
            <person name="Thomas B.C."/>
            <person name="Singh A."/>
            <person name="Wilkins M.J."/>
            <person name="Karaoz U."/>
            <person name="Brodie E.L."/>
            <person name="Williams K.H."/>
            <person name="Hubbard S.S."/>
            <person name="Banfield J.F."/>
        </authorList>
    </citation>
    <scope>NUCLEOTIDE SEQUENCE [LARGE SCALE GENOMIC DNA]</scope>
</reference>
<dbReference type="Pfam" id="PF04203">
    <property type="entry name" value="Sortase"/>
    <property type="match status" value="1"/>
</dbReference>
<proteinExistence type="predicted"/>
<name>A0A1F5JJF9_9BACT</name>
<comment type="caution">
    <text evidence="3">The sequence shown here is derived from an EMBL/GenBank/DDBJ whole genome shotgun (WGS) entry which is preliminary data.</text>
</comment>